<gene>
    <name evidence="1" type="ORF">RHMOL_Rhmol06G0217000</name>
</gene>
<comment type="caution">
    <text evidence="1">The sequence shown here is derived from an EMBL/GenBank/DDBJ whole genome shotgun (WGS) entry which is preliminary data.</text>
</comment>
<accession>A0ACC0NH68</accession>
<evidence type="ECO:0000313" key="2">
    <source>
        <dbReference type="Proteomes" id="UP001062846"/>
    </source>
</evidence>
<name>A0ACC0NH68_RHOML</name>
<keyword evidence="2" id="KW-1185">Reference proteome</keyword>
<proteinExistence type="predicted"/>
<dbReference type="EMBL" id="CM046393">
    <property type="protein sequence ID" value="KAI8551828.1"/>
    <property type="molecule type" value="Genomic_DNA"/>
</dbReference>
<dbReference type="Proteomes" id="UP001062846">
    <property type="component" value="Chromosome 6"/>
</dbReference>
<protein>
    <submittedName>
        <fullName evidence="1">Uncharacterized protein</fullName>
    </submittedName>
</protein>
<sequence>MLRPPTSTKSAVVCVTMENPSPATAVTTDYHASGDKGDNHYHRFDRHNPTSSKSTRKIKTPTVNSLSQ</sequence>
<reference evidence="1" key="1">
    <citation type="submission" date="2022-02" db="EMBL/GenBank/DDBJ databases">
        <title>Plant Genome Project.</title>
        <authorList>
            <person name="Zhang R.-G."/>
        </authorList>
    </citation>
    <scope>NUCLEOTIDE SEQUENCE</scope>
    <source>
        <strain evidence="1">AT1</strain>
    </source>
</reference>
<organism evidence="1 2">
    <name type="scientific">Rhododendron molle</name>
    <name type="common">Chinese azalea</name>
    <name type="synonym">Azalea mollis</name>
    <dbReference type="NCBI Taxonomy" id="49168"/>
    <lineage>
        <taxon>Eukaryota</taxon>
        <taxon>Viridiplantae</taxon>
        <taxon>Streptophyta</taxon>
        <taxon>Embryophyta</taxon>
        <taxon>Tracheophyta</taxon>
        <taxon>Spermatophyta</taxon>
        <taxon>Magnoliopsida</taxon>
        <taxon>eudicotyledons</taxon>
        <taxon>Gunneridae</taxon>
        <taxon>Pentapetalae</taxon>
        <taxon>asterids</taxon>
        <taxon>Ericales</taxon>
        <taxon>Ericaceae</taxon>
        <taxon>Ericoideae</taxon>
        <taxon>Rhodoreae</taxon>
        <taxon>Rhododendron</taxon>
    </lineage>
</organism>
<evidence type="ECO:0000313" key="1">
    <source>
        <dbReference type="EMBL" id="KAI8551828.1"/>
    </source>
</evidence>